<dbReference type="GO" id="GO:0005634">
    <property type="term" value="C:nucleus"/>
    <property type="evidence" value="ECO:0007669"/>
    <property type="project" value="TreeGrafter"/>
</dbReference>
<protein>
    <recommendedName>
        <fullName evidence="5">Dachshund</fullName>
    </recommendedName>
</protein>
<sequence length="368" mass="40336">MPMGHPAMMGLAMANHLGIRPELNMLPDRRANGTDLSSPSRKSVEEEMRAEHNNNMPLNLEKPINLEMHKNDSRRHSITDRDSVVSAGSEVFVNGQLDLSTKSAMHSGMDDIDLDDGSDGSDDDDIDSKSDDCDAPRSLTMATSMHHYSGNLPRPLADKSGPHKTAPFPSQLLGSASGDAAGISSIDNLLMNIQGLLKVAMENARHHEQQTNYEKAELKMEIMRERDARQNLEKQLLTEQKNKAILQKKLKKERKVRRRLQEQMGVVSEQPVLTGTSSNDIISQAHSNMRMLSESVSQEVDIERRMSPDTERKLQGESHVSGIQNLMETFLSSAAAVAPPGGPTSTSCNGAAANGYLHSPVIKKAEAV</sequence>
<dbReference type="AlphaFoldDB" id="A0AAD9L4Y1"/>
<evidence type="ECO:0000256" key="1">
    <source>
        <dbReference type="SAM" id="Coils"/>
    </source>
</evidence>
<feature type="compositionally biased region" description="Basic and acidic residues" evidence="2">
    <location>
        <begin position="42"/>
        <end position="52"/>
    </location>
</feature>
<reference evidence="3" key="1">
    <citation type="journal article" date="2023" name="Mol. Biol. Evol.">
        <title>Third-Generation Sequencing Reveals the Adaptive Role of the Epigenome in Three Deep-Sea Polychaetes.</title>
        <authorList>
            <person name="Perez M."/>
            <person name="Aroh O."/>
            <person name="Sun Y."/>
            <person name="Lan Y."/>
            <person name="Juniper S.K."/>
            <person name="Young C.R."/>
            <person name="Angers B."/>
            <person name="Qian P.Y."/>
        </authorList>
    </citation>
    <scope>NUCLEOTIDE SEQUENCE</scope>
    <source>
        <strain evidence="3">R07B-5</strain>
    </source>
</reference>
<name>A0AAD9L4Y1_RIDPI</name>
<comment type="caution">
    <text evidence="3">The sequence shown here is derived from an EMBL/GenBank/DDBJ whole genome shotgun (WGS) entry which is preliminary data.</text>
</comment>
<evidence type="ECO:0008006" key="5">
    <source>
        <dbReference type="Google" id="ProtNLM"/>
    </source>
</evidence>
<evidence type="ECO:0000313" key="4">
    <source>
        <dbReference type="Proteomes" id="UP001209878"/>
    </source>
</evidence>
<dbReference type="GO" id="GO:0000981">
    <property type="term" value="F:DNA-binding transcription factor activity, RNA polymerase II-specific"/>
    <property type="evidence" value="ECO:0007669"/>
    <property type="project" value="TreeGrafter"/>
</dbReference>
<dbReference type="PANTHER" id="PTHR12577:SF6">
    <property type="entry name" value="DACHSHUND, ISOFORM B"/>
    <property type="match status" value="1"/>
</dbReference>
<dbReference type="PANTHER" id="PTHR12577">
    <property type="entry name" value="DACHSHUND"/>
    <property type="match status" value="1"/>
</dbReference>
<feature type="region of interest" description="Disordered" evidence="2">
    <location>
        <begin position="26"/>
        <end position="53"/>
    </location>
</feature>
<dbReference type="InterPro" id="IPR052417">
    <property type="entry name" value="Dachshund_domain"/>
</dbReference>
<proteinExistence type="predicted"/>
<gene>
    <name evidence="3" type="ORF">NP493_330g00002</name>
</gene>
<dbReference type="GO" id="GO:0005667">
    <property type="term" value="C:transcription regulator complex"/>
    <property type="evidence" value="ECO:0007669"/>
    <property type="project" value="TreeGrafter"/>
</dbReference>
<keyword evidence="1" id="KW-0175">Coiled coil</keyword>
<dbReference type="Proteomes" id="UP001209878">
    <property type="component" value="Unassembled WGS sequence"/>
</dbReference>
<dbReference type="GO" id="GO:0000978">
    <property type="term" value="F:RNA polymerase II cis-regulatory region sequence-specific DNA binding"/>
    <property type="evidence" value="ECO:0007669"/>
    <property type="project" value="TreeGrafter"/>
</dbReference>
<evidence type="ECO:0000313" key="3">
    <source>
        <dbReference type="EMBL" id="KAK2182942.1"/>
    </source>
</evidence>
<keyword evidence="4" id="KW-1185">Reference proteome</keyword>
<evidence type="ECO:0000256" key="2">
    <source>
        <dbReference type="SAM" id="MobiDB-lite"/>
    </source>
</evidence>
<feature type="compositionally biased region" description="Acidic residues" evidence="2">
    <location>
        <begin position="110"/>
        <end position="126"/>
    </location>
</feature>
<dbReference type="EMBL" id="JAODUO010000330">
    <property type="protein sequence ID" value="KAK2182942.1"/>
    <property type="molecule type" value="Genomic_DNA"/>
</dbReference>
<organism evidence="3 4">
    <name type="scientific">Ridgeia piscesae</name>
    <name type="common">Tubeworm</name>
    <dbReference type="NCBI Taxonomy" id="27915"/>
    <lineage>
        <taxon>Eukaryota</taxon>
        <taxon>Metazoa</taxon>
        <taxon>Spiralia</taxon>
        <taxon>Lophotrochozoa</taxon>
        <taxon>Annelida</taxon>
        <taxon>Polychaeta</taxon>
        <taxon>Sedentaria</taxon>
        <taxon>Canalipalpata</taxon>
        <taxon>Sabellida</taxon>
        <taxon>Siboglinidae</taxon>
        <taxon>Ridgeia</taxon>
    </lineage>
</organism>
<feature type="region of interest" description="Disordered" evidence="2">
    <location>
        <begin position="108"/>
        <end position="172"/>
    </location>
</feature>
<feature type="coiled-coil region" evidence="1">
    <location>
        <begin position="206"/>
        <end position="263"/>
    </location>
</feature>
<accession>A0AAD9L4Y1</accession>